<accession>A0A495JN94</accession>
<dbReference type="AlphaFoldDB" id="A0A495JN94"/>
<organism evidence="2 3">
    <name type="scientific">Micromonospora pisi</name>
    <dbReference type="NCBI Taxonomy" id="589240"/>
    <lineage>
        <taxon>Bacteria</taxon>
        <taxon>Bacillati</taxon>
        <taxon>Actinomycetota</taxon>
        <taxon>Actinomycetes</taxon>
        <taxon>Micromonosporales</taxon>
        <taxon>Micromonosporaceae</taxon>
        <taxon>Micromonospora</taxon>
    </lineage>
</organism>
<feature type="chain" id="PRO_5019814473" evidence="1">
    <location>
        <begin position="21"/>
        <end position="176"/>
    </location>
</feature>
<dbReference type="Proteomes" id="UP000277671">
    <property type="component" value="Unassembled WGS sequence"/>
</dbReference>
<reference evidence="2 3" key="1">
    <citation type="submission" date="2018-10" db="EMBL/GenBank/DDBJ databases">
        <title>Sequencing the genomes of 1000 actinobacteria strains.</title>
        <authorList>
            <person name="Klenk H.-P."/>
        </authorList>
    </citation>
    <scope>NUCLEOTIDE SEQUENCE [LARGE SCALE GENOMIC DNA]</scope>
    <source>
        <strain evidence="2 3">DSM 45175</strain>
    </source>
</reference>
<dbReference type="OrthoDB" id="3399090at2"/>
<name>A0A495JN94_9ACTN</name>
<evidence type="ECO:0000313" key="3">
    <source>
        <dbReference type="Proteomes" id="UP000277671"/>
    </source>
</evidence>
<keyword evidence="3" id="KW-1185">Reference proteome</keyword>
<evidence type="ECO:0000313" key="2">
    <source>
        <dbReference type="EMBL" id="RKR89499.1"/>
    </source>
</evidence>
<gene>
    <name evidence="2" type="ORF">BDK92_3851</name>
</gene>
<keyword evidence="1" id="KW-0732">Signal</keyword>
<proteinExistence type="predicted"/>
<protein>
    <submittedName>
        <fullName evidence="2">Uncharacterized protein</fullName>
    </submittedName>
</protein>
<comment type="caution">
    <text evidence="2">The sequence shown here is derived from an EMBL/GenBank/DDBJ whole genome shotgun (WGS) entry which is preliminary data.</text>
</comment>
<sequence length="176" mass="18790">MKARKTVLIGWLVVALVASASGSTPAPPTSGNTGSFGPDVVHLSGVRNIEFGDTETELTRRGVLEPEPASCGPNLNGLATVGPVFDHDRLVLMWVSPPMHTPEGVTVGTPVNTVHARYPTATELTAPQGTYRFDGLMAQEGDRAFLFLHDGRVVRKTIAGYADYAHKLFDEGFGLC</sequence>
<evidence type="ECO:0000256" key="1">
    <source>
        <dbReference type="SAM" id="SignalP"/>
    </source>
</evidence>
<feature type="signal peptide" evidence="1">
    <location>
        <begin position="1"/>
        <end position="20"/>
    </location>
</feature>
<dbReference type="EMBL" id="RBKT01000001">
    <property type="protein sequence ID" value="RKR89499.1"/>
    <property type="molecule type" value="Genomic_DNA"/>
</dbReference>